<dbReference type="RefSeq" id="WP_168992788.1">
    <property type="nucleotide sequence ID" value="NZ_JABBMI010000013.1"/>
</dbReference>
<sequence>MNNEIKNFSNMEDKKIVKNMKKITGKVSDARPILQHIYYNDNTIVATDSHRLLQINKKHNKTNVLYNAKTGENAESFQQYPETSRIIPESENANNKIIINHDEIDLLIAILKGYKGIKLDRLTLIIDKDQEYYLMNYSDYNFNNNELLEHLNLNYKLKNVNLSDKPVHKITFNISYLLNVLYNVF</sequence>
<name>A0ABX1SMH7_STACP</name>
<evidence type="ECO:0000313" key="1">
    <source>
        <dbReference type="EMBL" id="NMK53536.1"/>
    </source>
</evidence>
<dbReference type="Gene3D" id="3.70.10.10">
    <property type="match status" value="1"/>
</dbReference>
<evidence type="ECO:0000313" key="2">
    <source>
        <dbReference type="Proteomes" id="UP000538955"/>
    </source>
</evidence>
<evidence type="ECO:0008006" key="3">
    <source>
        <dbReference type="Google" id="ProtNLM"/>
    </source>
</evidence>
<gene>
    <name evidence="1" type="ORF">HHM24_02065</name>
</gene>
<accession>A0ABX1SMH7</accession>
<dbReference type="EMBL" id="JABBMI010000013">
    <property type="protein sequence ID" value="NMK53536.1"/>
    <property type="molecule type" value="Genomic_DNA"/>
</dbReference>
<comment type="caution">
    <text evidence="1">The sequence shown here is derived from an EMBL/GenBank/DDBJ whole genome shotgun (WGS) entry which is preliminary data.</text>
</comment>
<keyword evidence="2" id="KW-1185">Reference proteome</keyword>
<organism evidence="1 2">
    <name type="scientific">Staphylococcus capitis</name>
    <dbReference type="NCBI Taxonomy" id="29388"/>
    <lineage>
        <taxon>Bacteria</taxon>
        <taxon>Bacillati</taxon>
        <taxon>Bacillota</taxon>
        <taxon>Bacilli</taxon>
        <taxon>Bacillales</taxon>
        <taxon>Staphylococcaceae</taxon>
        <taxon>Staphylococcus</taxon>
    </lineage>
</organism>
<feature type="non-terminal residue" evidence="1">
    <location>
        <position position="185"/>
    </location>
</feature>
<protein>
    <recommendedName>
        <fullName evidence="3">Phage protein</fullName>
    </recommendedName>
</protein>
<proteinExistence type="predicted"/>
<reference evidence="1 2" key="1">
    <citation type="submission" date="2020-04" db="EMBL/GenBank/DDBJ databases">
        <title>The Epidemiology and Molecular Characteristics of Linezolid-Resistant Staphylococcus capitis in Huashan Hospital, Shanghai.</title>
        <authorList>
            <person name="Ding L."/>
            <person name="Li P."/>
            <person name="Yang Y."/>
            <person name="Lin D."/>
            <person name="Xu X."/>
        </authorList>
    </citation>
    <scope>NUCLEOTIDE SEQUENCE [LARGE SCALE GENOMIC DNA]</scope>
    <source>
        <strain evidence="1 2">17-84</strain>
    </source>
</reference>
<dbReference type="Proteomes" id="UP000538955">
    <property type="component" value="Unassembled WGS sequence"/>
</dbReference>